<dbReference type="EMBL" id="QYBB01000090">
    <property type="protein sequence ID" value="RYC28909.1"/>
    <property type="molecule type" value="Genomic_DNA"/>
</dbReference>
<proteinExistence type="predicted"/>
<organism evidence="1 2">
    <name type="scientific">Lichenibacterium minor</name>
    <dbReference type="NCBI Taxonomy" id="2316528"/>
    <lineage>
        <taxon>Bacteria</taxon>
        <taxon>Pseudomonadati</taxon>
        <taxon>Pseudomonadota</taxon>
        <taxon>Alphaproteobacteria</taxon>
        <taxon>Hyphomicrobiales</taxon>
        <taxon>Lichenihabitantaceae</taxon>
        <taxon>Lichenibacterium</taxon>
    </lineage>
</organism>
<dbReference type="RefSeq" id="WP_129229998.1">
    <property type="nucleotide sequence ID" value="NZ_QYBB01000090.1"/>
</dbReference>
<keyword evidence="2" id="KW-1185">Reference proteome</keyword>
<gene>
    <name evidence="1" type="ORF">D3273_26745</name>
</gene>
<accession>A0A4Q2TXT2</accession>
<dbReference type="Proteomes" id="UP000290759">
    <property type="component" value="Unassembled WGS sequence"/>
</dbReference>
<evidence type="ECO:0000313" key="2">
    <source>
        <dbReference type="Proteomes" id="UP000290759"/>
    </source>
</evidence>
<protein>
    <submittedName>
        <fullName evidence="1">Uncharacterized protein</fullName>
    </submittedName>
</protein>
<dbReference type="OrthoDB" id="8161952at2"/>
<comment type="caution">
    <text evidence="1">The sequence shown here is derived from an EMBL/GenBank/DDBJ whole genome shotgun (WGS) entry which is preliminary data.</text>
</comment>
<reference evidence="1 2" key="2">
    <citation type="submission" date="2019-02" db="EMBL/GenBank/DDBJ databases">
        <title>'Lichenibacterium ramalinii' gen. nov. sp. nov., 'Lichenibacterium minor' gen. nov. sp. nov.</title>
        <authorList>
            <person name="Pankratov T."/>
        </authorList>
    </citation>
    <scope>NUCLEOTIDE SEQUENCE [LARGE SCALE GENOMIC DNA]</scope>
    <source>
        <strain evidence="1 2">RmlP026</strain>
    </source>
</reference>
<evidence type="ECO:0000313" key="1">
    <source>
        <dbReference type="EMBL" id="RYC28909.1"/>
    </source>
</evidence>
<name>A0A4Q2TXT2_9HYPH</name>
<reference evidence="1 2" key="1">
    <citation type="submission" date="2018-12" db="EMBL/GenBank/DDBJ databases">
        <authorList>
            <person name="Grouzdev D.S."/>
            <person name="Krutkina M.S."/>
        </authorList>
    </citation>
    <scope>NUCLEOTIDE SEQUENCE [LARGE SCALE GENOMIC DNA]</scope>
    <source>
        <strain evidence="1 2">RmlP026</strain>
    </source>
</reference>
<dbReference type="AlphaFoldDB" id="A0A4Q2TXT2"/>
<sequence length="83" mass="9245">MKTQFLVLPYKLGARNKVEAQQAQACRTDAEALRTGERMAKRFLGVVVMSQDYDEQADFAADPVVLATHGTVPDQWDEFKVAA</sequence>